<dbReference type="RefSeq" id="WP_109905520.1">
    <property type="nucleotide sequence ID" value="NZ_QGLE01000005.1"/>
</dbReference>
<comment type="caution">
    <text evidence="3">The sequence shown here is derived from an EMBL/GenBank/DDBJ whole genome shotgun (WGS) entry which is preliminary data.</text>
</comment>
<proteinExistence type="inferred from homology"/>
<dbReference type="InterPro" id="IPR036249">
    <property type="entry name" value="Thioredoxin-like_sf"/>
</dbReference>
<keyword evidence="4" id="KW-1185">Reference proteome</keyword>
<dbReference type="Proteomes" id="UP000245461">
    <property type="component" value="Unassembled WGS sequence"/>
</dbReference>
<dbReference type="OrthoDB" id="6560050at2"/>
<evidence type="ECO:0000256" key="2">
    <source>
        <dbReference type="PIRNR" id="PIRNR038934"/>
    </source>
</evidence>
<protein>
    <recommendedName>
        <fullName evidence="2">Hydrogenase expression/formation protein</fullName>
    </recommendedName>
</protein>
<dbReference type="InterPro" id="IPR010893">
    <property type="entry name" value="NiFe-hyd_mat_HyaE"/>
</dbReference>
<reference evidence="3 4" key="1">
    <citation type="submission" date="2018-05" db="EMBL/GenBank/DDBJ databases">
        <title>Zavarzinia sp. HR-AS.</title>
        <authorList>
            <person name="Lee Y."/>
            <person name="Jeon C.O."/>
        </authorList>
    </citation>
    <scope>NUCLEOTIDE SEQUENCE [LARGE SCALE GENOMIC DNA]</scope>
    <source>
        <strain evidence="3 4">HR-AS</strain>
    </source>
</reference>
<organism evidence="3 4">
    <name type="scientific">Zavarzinia aquatilis</name>
    <dbReference type="NCBI Taxonomy" id="2211142"/>
    <lineage>
        <taxon>Bacteria</taxon>
        <taxon>Pseudomonadati</taxon>
        <taxon>Pseudomonadota</taxon>
        <taxon>Alphaproteobacteria</taxon>
        <taxon>Rhodospirillales</taxon>
        <taxon>Zavarziniaceae</taxon>
        <taxon>Zavarzinia</taxon>
    </lineage>
</organism>
<dbReference type="EMBL" id="QGLE01000005">
    <property type="protein sequence ID" value="PWR22871.1"/>
    <property type="molecule type" value="Genomic_DNA"/>
</dbReference>
<dbReference type="Pfam" id="PF07449">
    <property type="entry name" value="HyaE"/>
    <property type="match status" value="1"/>
</dbReference>
<evidence type="ECO:0000313" key="4">
    <source>
        <dbReference type="Proteomes" id="UP000245461"/>
    </source>
</evidence>
<evidence type="ECO:0000313" key="3">
    <source>
        <dbReference type="EMBL" id="PWR22871.1"/>
    </source>
</evidence>
<accession>A0A317E859</accession>
<dbReference type="Gene3D" id="3.40.30.10">
    <property type="entry name" value="Glutaredoxin"/>
    <property type="match status" value="1"/>
</dbReference>
<gene>
    <name evidence="3" type="ORF">DKG74_10650</name>
</gene>
<name>A0A317E859_9PROT</name>
<comment type="similarity">
    <text evidence="1 2">Belongs to the HupG/HyaE family.</text>
</comment>
<evidence type="ECO:0000256" key="1">
    <source>
        <dbReference type="ARBA" id="ARBA00009004"/>
    </source>
</evidence>
<sequence length="138" mass="14583">MAEAAALPPLVTRLTAEFGYPLLAAEDAGLPALKGGDWLIFLPGHGQAHVETLDVAVILPELVTVFGGRVKAAVAGPELEKTLRRQLDGIALPALVAVRGHELLGSISRVRDWHDYIATIRALFEGKRSTAAGSTAIQ</sequence>
<dbReference type="PIRSF" id="PIRSF038934">
    <property type="entry name" value="HyaE_HupG"/>
    <property type="match status" value="1"/>
</dbReference>
<dbReference type="AlphaFoldDB" id="A0A317E859"/>
<dbReference type="SUPFAM" id="SSF52833">
    <property type="entry name" value="Thioredoxin-like"/>
    <property type="match status" value="1"/>
</dbReference>